<keyword evidence="2" id="KW-1185">Reference proteome</keyword>
<evidence type="ECO:0000313" key="1">
    <source>
        <dbReference type="EMBL" id="KAK9238004.1"/>
    </source>
</evidence>
<proteinExistence type="predicted"/>
<gene>
    <name evidence="1" type="ORF">V1525DRAFT_418912</name>
</gene>
<sequence length="189" mass="20015">MTFGRFVAQIARQQIRHLATAHKPLIGKHCLITGGSRGIGNAIAARLASEGASCIVISRSIAAAREATDKLDVTVKQTHVPVQFDIAKTSRVWISDDLGGVDLSSVDIVVNAAGVAQNKLLFSTPESEIEDIIRTNLMGTLYACRTFAKPMARRKEGGCIINISSVLAGRGARGSVVYAASKAGIEVIE</sequence>
<reference evidence="2" key="1">
    <citation type="journal article" date="2024" name="Front. Bioeng. Biotechnol.">
        <title>Genome-scale model development and genomic sequencing of the oleaginous clade Lipomyces.</title>
        <authorList>
            <person name="Czajka J.J."/>
            <person name="Han Y."/>
            <person name="Kim J."/>
            <person name="Mondo S.J."/>
            <person name="Hofstad B.A."/>
            <person name="Robles A."/>
            <person name="Haridas S."/>
            <person name="Riley R."/>
            <person name="LaButti K."/>
            <person name="Pangilinan J."/>
            <person name="Andreopoulos W."/>
            <person name="Lipzen A."/>
            <person name="Yan J."/>
            <person name="Wang M."/>
            <person name="Ng V."/>
            <person name="Grigoriev I.V."/>
            <person name="Spatafora J.W."/>
            <person name="Magnuson J.K."/>
            <person name="Baker S.E."/>
            <person name="Pomraning K.R."/>
        </authorList>
    </citation>
    <scope>NUCLEOTIDE SEQUENCE [LARGE SCALE GENOMIC DNA]</scope>
    <source>
        <strain evidence="2">CBS 7786</strain>
    </source>
</reference>
<name>A0ACC3T3K2_LIPKO</name>
<dbReference type="EMBL" id="MU971361">
    <property type="protein sequence ID" value="KAK9238004.1"/>
    <property type="molecule type" value="Genomic_DNA"/>
</dbReference>
<protein>
    <submittedName>
        <fullName evidence="1">Uncharacterized protein</fullName>
    </submittedName>
</protein>
<organism evidence="1 2">
    <name type="scientific">Lipomyces kononenkoae</name>
    <name type="common">Yeast</name>
    <dbReference type="NCBI Taxonomy" id="34357"/>
    <lineage>
        <taxon>Eukaryota</taxon>
        <taxon>Fungi</taxon>
        <taxon>Dikarya</taxon>
        <taxon>Ascomycota</taxon>
        <taxon>Saccharomycotina</taxon>
        <taxon>Lipomycetes</taxon>
        <taxon>Lipomycetales</taxon>
        <taxon>Lipomycetaceae</taxon>
        <taxon>Lipomyces</taxon>
    </lineage>
</organism>
<comment type="caution">
    <text evidence="1">The sequence shown here is derived from an EMBL/GenBank/DDBJ whole genome shotgun (WGS) entry which is preliminary data.</text>
</comment>
<evidence type="ECO:0000313" key="2">
    <source>
        <dbReference type="Proteomes" id="UP001433508"/>
    </source>
</evidence>
<dbReference type="Proteomes" id="UP001433508">
    <property type="component" value="Unassembled WGS sequence"/>
</dbReference>
<accession>A0ACC3T3K2</accession>